<dbReference type="InterPro" id="IPR036822">
    <property type="entry name" value="CutC-like_dom_sf"/>
</dbReference>
<evidence type="ECO:0000256" key="2">
    <source>
        <dbReference type="HAMAP-Rule" id="MF_00795"/>
    </source>
</evidence>
<dbReference type="HAMAP" id="MF_00795">
    <property type="entry name" value="CutC"/>
    <property type="match status" value="1"/>
</dbReference>
<keyword evidence="4" id="KW-1185">Reference proteome</keyword>
<keyword evidence="2" id="KW-0963">Cytoplasm</keyword>
<evidence type="ECO:0000256" key="1">
    <source>
        <dbReference type="ARBA" id="ARBA00007768"/>
    </source>
</evidence>
<dbReference type="Proteomes" id="UP000032025">
    <property type="component" value="Unassembled WGS sequence"/>
</dbReference>
<dbReference type="PANTHER" id="PTHR12598:SF0">
    <property type="entry name" value="COPPER HOMEOSTASIS PROTEIN CUTC HOMOLOG"/>
    <property type="match status" value="1"/>
</dbReference>
<reference evidence="3 4" key="1">
    <citation type="submission" date="2014-08" db="EMBL/GenBank/DDBJ databases">
        <title>Whole genome shotgun sequence of Sphingomonas paucimobilis NBRC 13935.</title>
        <authorList>
            <person name="Hosoyama A."/>
            <person name="Hashimoto M."/>
            <person name="Hosoyama Y."/>
            <person name="Noguchi M."/>
            <person name="Uohara A."/>
            <person name="Ohji S."/>
            <person name="Katano-Makiyama Y."/>
            <person name="Ichikawa N."/>
            <person name="Kimura A."/>
            <person name="Yamazoe A."/>
            <person name="Fujita N."/>
        </authorList>
    </citation>
    <scope>NUCLEOTIDE SEQUENCE [LARGE SCALE GENOMIC DNA]</scope>
    <source>
        <strain evidence="3 4">NBRC 13935</strain>
    </source>
</reference>
<dbReference type="SUPFAM" id="SSF110395">
    <property type="entry name" value="CutC-like"/>
    <property type="match status" value="1"/>
</dbReference>
<evidence type="ECO:0000313" key="3">
    <source>
        <dbReference type="EMBL" id="GAN15094.1"/>
    </source>
</evidence>
<comment type="caution">
    <text evidence="3">The sequence shown here is derived from an EMBL/GenBank/DDBJ whole genome shotgun (WGS) entry which is preliminary data.</text>
</comment>
<comment type="caution">
    <text evidence="2">Once thought to be involved in copper homeostasis, experiments in E.coli have shown this is not the case.</text>
</comment>
<proteinExistence type="inferred from homology"/>
<evidence type="ECO:0000313" key="4">
    <source>
        <dbReference type="Proteomes" id="UP000032025"/>
    </source>
</evidence>
<dbReference type="Pfam" id="PF03932">
    <property type="entry name" value="CutC"/>
    <property type="match status" value="1"/>
</dbReference>
<organism evidence="3 4">
    <name type="scientific">Sphingomonas paucimobilis NBRC 13935</name>
    <dbReference type="NCBI Taxonomy" id="1219050"/>
    <lineage>
        <taxon>Bacteria</taxon>
        <taxon>Pseudomonadati</taxon>
        <taxon>Pseudomonadota</taxon>
        <taxon>Alphaproteobacteria</taxon>
        <taxon>Sphingomonadales</taxon>
        <taxon>Sphingomonadaceae</taxon>
        <taxon>Sphingomonas</taxon>
    </lineage>
</organism>
<dbReference type="GO" id="GO:0005507">
    <property type="term" value="F:copper ion binding"/>
    <property type="evidence" value="ECO:0007669"/>
    <property type="project" value="TreeGrafter"/>
</dbReference>
<dbReference type="InterPro" id="IPR005627">
    <property type="entry name" value="CutC-like"/>
</dbReference>
<dbReference type="Gene3D" id="3.20.20.380">
    <property type="entry name" value="Copper homeostasis (CutC) domain"/>
    <property type="match status" value="1"/>
</dbReference>
<sequence>MGPGPDAGSNWDEMRGMDMTISSKPTVRPLLEICIDDAEGVAAVVAGGADRIELCGALALGGLTPSAALVAKAVASGVPVHAMVRPRDGDFRYDVQDISLATEEIGRMVEWGAAGVVVGAMADDRTLDLDTLARWRDAARDVAIVLHRAIDLVADPVAAVEQAVRLGYDHILTSGGAATAEAGADVIAAMVAAAKGRIAIIAGSGVSADNAAALIARTGVDAVHASASIREDWGDERITAMGFASGPRRRTSVERVAGLRQAIERK</sequence>
<dbReference type="EMBL" id="BBJS01000050">
    <property type="protein sequence ID" value="GAN15094.1"/>
    <property type="molecule type" value="Genomic_DNA"/>
</dbReference>
<name>A0A0C9N6G7_SPHPI</name>
<comment type="similarity">
    <text evidence="1 2">Belongs to the CutC family.</text>
</comment>
<dbReference type="AlphaFoldDB" id="A0A0C9N6G7"/>
<dbReference type="PANTHER" id="PTHR12598">
    <property type="entry name" value="COPPER HOMEOSTASIS PROTEIN CUTC"/>
    <property type="match status" value="1"/>
</dbReference>
<protein>
    <recommendedName>
        <fullName evidence="2">PF03932 family protein CutC</fullName>
    </recommendedName>
</protein>
<accession>A0A0C9N6G7</accession>
<comment type="subcellular location">
    <subcellularLocation>
        <location evidence="2">Cytoplasm</location>
    </subcellularLocation>
</comment>
<gene>
    <name evidence="2 3" type="primary">cutC</name>
    <name evidence="3" type="ORF">SP6_50_00950</name>
</gene>
<dbReference type="GO" id="GO:0005737">
    <property type="term" value="C:cytoplasm"/>
    <property type="evidence" value="ECO:0007669"/>
    <property type="project" value="UniProtKB-SubCell"/>
</dbReference>